<reference evidence="1 2" key="1">
    <citation type="submission" date="2014-04" db="EMBL/GenBank/DDBJ databases">
        <authorList>
            <consortium name="DOE Joint Genome Institute"/>
            <person name="Kuo A."/>
            <person name="Kohler A."/>
            <person name="Costa M.D."/>
            <person name="Nagy L.G."/>
            <person name="Floudas D."/>
            <person name="Copeland A."/>
            <person name="Barry K.W."/>
            <person name="Cichocki N."/>
            <person name="Veneault-Fourrey C."/>
            <person name="LaButti K."/>
            <person name="Lindquist E.A."/>
            <person name="Lipzen A."/>
            <person name="Lundell T."/>
            <person name="Morin E."/>
            <person name="Murat C."/>
            <person name="Sun H."/>
            <person name="Tunlid A."/>
            <person name="Henrissat B."/>
            <person name="Grigoriev I.V."/>
            <person name="Hibbett D.S."/>
            <person name="Martin F."/>
            <person name="Nordberg H.P."/>
            <person name="Cantor M.N."/>
            <person name="Hua S.X."/>
        </authorList>
    </citation>
    <scope>NUCLEOTIDE SEQUENCE [LARGE SCALE GENOMIC DNA]</scope>
    <source>
        <strain evidence="1 2">Marx 270</strain>
    </source>
</reference>
<dbReference type="HOGENOM" id="CLU_2373638_0_0_1"/>
<organism evidence="1 2">
    <name type="scientific">Pisolithus tinctorius Marx 270</name>
    <dbReference type="NCBI Taxonomy" id="870435"/>
    <lineage>
        <taxon>Eukaryota</taxon>
        <taxon>Fungi</taxon>
        <taxon>Dikarya</taxon>
        <taxon>Basidiomycota</taxon>
        <taxon>Agaricomycotina</taxon>
        <taxon>Agaricomycetes</taxon>
        <taxon>Agaricomycetidae</taxon>
        <taxon>Boletales</taxon>
        <taxon>Sclerodermatineae</taxon>
        <taxon>Pisolithaceae</taxon>
        <taxon>Pisolithus</taxon>
    </lineage>
</organism>
<keyword evidence="2" id="KW-1185">Reference proteome</keyword>
<name>A0A0C3P0J0_PISTI</name>
<dbReference type="AlphaFoldDB" id="A0A0C3P0J0"/>
<reference evidence="2" key="2">
    <citation type="submission" date="2015-01" db="EMBL/GenBank/DDBJ databases">
        <title>Evolutionary Origins and Diversification of the Mycorrhizal Mutualists.</title>
        <authorList>
            <consortium name="DOE Joint Genome Institute"/>
            <consortium name="Mycorrhizal Genomics Consortium"/>
            <person name="Kohler A."/>
            <person name="Kuo A."/>
            <person name="Nagy L.G."/>
            <person name="Floudas D."/>
            <person name="Copeland A."/>
            <person name="Barry K.W."/>
            <person name="Cichocki N."/>
            <person name="Veneault-Fourrey C."/>
            <person name="LaButti K."/>
            <person name="Lindquist E.A."/>
            <person name="Lipzen A."/>
            <person name="Lundell T."/>
            <person name="Morin E."/>
            <person name="Murat C."/>
            <person name="Riley R."/>
            <person name="Ohm R."/>
            <person name="Sun H."/>
            <person name="Tunlid A."/>
            <person name="Henrissat B."/>
            <person name="Grigoriev I.V."/>
            <person name="Hibbett D.S."/>
            <person name="Martin F."/>
        </authorList>
    </citation>
    <scope>NUCLEOTIDE SEQUENCE [LARGE SCALE GENOMIC DNA]</scope>
    <source>
        <strain evidence="2">Marx 270</strain>
    </source>
</reference>
<gene>
    <name evidence="1" type="ORF">M404DRAFT_739670</name>
</gene>
<dbReference type="InParanoid" id="A0A0C3P0J0"/>
<proteinExistence type="predicted"/>
<protein>
    <submittedName>
        <fullName evidence="1">Uncharacterized protein</fullName>
    </submittedName>
</protein>
<accession>A0A0C3P0J0</accession>
<evidence type="ECO:0000313" key="2">
    <source>
        <dbReference type="Proteomes" id="UP000054217"/>
    </source>
</evidence>
<sequence>MSVVLSECRRLLNPHGMVNNVNGYHAKITVFAPEEISQATTRLAGDHAALPSETCSLLRCASKQPDAGPGSSSMFWQWQMPQGGGGEECKMQWSF</sequence>
<dbReference type="Proteomes" id="UP000054217">
    <property type="component" value="Unassembled WGS sequence"/>
</dbReference>
<dbReference type="EMBL" id="KN831991">
    <property type="protein sequence ID" value="KIO01031.1"/>
    <property type="molecule type" value="Genomic_DNA"/>
</dbReference>
<evidence type="ECO:0000313" key="1">
    <source>
        <dbReference type="EMBL" id="KIO01031.1"/>
    </source>
</evidence>